<name>A0A9W5WU95_BABOV</name>
<evidence type="ECO:0000313" key="3">
    <source>
        <dbReference type="Proteomes" id="UP001057455"/>
    </source>
</evidence>
<proteinExistence type="predicted"/>
<evidence type="ECO:0000256" key="1">
    <source>
        <dbReference type="SAM" id="MobiDB-lite"/>
    </source>
</evidence>
<sequence length="164" mass="17982">MGCMCSKEAETAPQVVAKANPAPSAASEPCPNPQELNEMLSGYDKISICGEQNPEPPLEEHTEGGGLNGDLHDKKDVIPADVEETKPAVDSTNIVVPEVDEKDELYNANSEFTKYEDKLENTDAALGTYIDPKDLPIDKYVTQVDEKEEQFLDISEIQEGQEPE</sequence>
<dbReference type="AlphaFoldDB" id="A0A9W5WU95"/>
<dbReference type="Proteomes" id="UP001057455">
    <property type="component" value="Unassembled WGS sequence"/>
</dbReference>
<dbReference type="OrthoDB" id="10599320at2759"/>
<protein>
    <submittedName>
        <fullName evidence="2">Uncharacterized protein</fullName>
    </submittedName>
</protein>
<gene>
    <name evidence="2" type="ORF">BaOVIS_011490</name>
</gene>
<accession>A0A9W5WU95</accession>
<feature type="region of interest" description="Disordered" evidence="1">
    <location>
        <begin position="1"/>
        <end position="74"/>
    </location>
</feature>
<evidence type="ECO:0000313" key="2">
    <source>
        <dbReference type="EMBL" id="GFE53745.1"/>
    </source>
</evidence>
<comment type="caution">
    <text evidence="2">The sequence shown here is derived from an EMBL/GenBank/DDBJ whole genome shotgun (WGS) entry which is preliminary data.</text>
</comment>
<keyword evidence="3" id="KW-1185">Reference proteome</keyword>
<reference evidence="2" key="1">
    <citation type="submission" date="2019-12" db="EMBL/GenBank/DDBJ databases">
        <title>Genome sequence of Babesia ovis.</title>
        <authorList>
            <person name="Yamagishi J."/>
            <person name="Sevinc F."/>
            <person name="Xuan X."/>
        </authorList>
    </citation>
    <scope>NUCLEOTIDE SEQUENCE</scope>
    <source>
        <strain evidence="2">Selcuk</strain>
    </source>
</reference>
<organism evidence="2 3">
    <name type="scientific">Babesia ovis</name>
    <dbReference type="NCBI Taxonomy" id="5869"/>
    <lineage>
        <taxon>Eukaryota</taxon>
        <taxon>Sar</taxon>
        <taxon>Alveolata</taxon>
        <taxon>Apicomplexa</taxon>
        <taxon>Aconoidasida</taxon>
        <taxon>Piroplasmida</taxon>
        <taxon>Babesiidae</taxon>
        <taxon>Babesia</taxon>
    </lineage>
</organism>
<dbReference type="EMBL" id="BLIY01000007">
    <property type="protein sequence ID" value="GFE53745.1"/>
    <property type="molecule type" value="Genomic_DNA"/>
</dbReference>